<feature type="domain" description="VTT" evidence="8">
    <location>
        <begin position="25"/>
        <end position="144"/>
    </location>
</feature>
<evidence type="ECO:0000259" key="9">
    <source>
        <dbReference type="Pfam" id="PF14067"/>
    </source>
</evidence>
<reference evidence="11 12" key="1">
    <citation type="submission" date="2017-03" db="EMBL/GenBank/DDBJ databases">
        <authorList>
            <person name="Afonso C.L."/>
            <person name="Miller P.J."/>
            <person name="Scott M.A."/>
            <person name="Spackman E."/>
            <person name="Goraichik I."/>
            <person name="Dimitrov K.M."/>
            <person name="Suarez D.L."/>
            <person name="Swayne D.E."/>
        </authorList>
    </citation>
    <scope>NUCLEOTIDE SEQUENCE [LARGE SCALE GENOMIC DNA]</scope>
    <source>
        <strain evidence="11 12">CECT 8367</strain>
    </source>
</reference>
<name>A0A1X6Z4F7_9RHOB</name>
<evidence type="ECO:0000313" key="11">
    <source>
        <dbReference type="EMBL" id="SLN40512.1"/>
    </source>
</evidence>
<feature type="transmembrane region" description="Helical" evidence="7">
    <location>
        <begin position="41"/>
        <end position="64"/>
    </location>
</feature>
<gene>
    <name evidence="11" type="primary">yohD</name>
    <name evidence="10" type="ORF">CLV79_104295</name>
    <name evidence="11" type="ORF">LOS8367_01657</name>
</gene>
<dbReference type="EMBL" id="PYGB01000004">
    <property type="protein sequence ID" value="PSK86859.1"/>
    <property type="molecule type" value="Genomic_DNA"/>
</dbReference>
<accession>A0A1X6Z4F7</accession>
<evidence type="ECO:0000259" key="8">
    <source>
        <dbReference type="Pfam" id="PF09335"/>
    </source>
</evidence>
<proteinExistence type="inferred from homology"/>
<dbReference type="OrthoDB" id="948134at2"/>
<reference evidence="10 13" key="2">
    <citation type="submission" date="2018-03" db="EMBL/GenBank/DDBJ databases">
        <title>Genomic Encyclopedia of Archaeal and Bacterial Type Strains, Phase II (KMG-II): from individual species to whole genera.</title>
        <authorList>
            <person name="Goeker M."/>
        </authorList>
    </citation>
    <scope>NUCLEOTIDE SEQUENCE [LARGE SCALE GENOMIC DNA]</scope>
    <source>
        <strain evidence="10 13">DSM 29956</strain>
    </source>
</reference>
<evidence type="ECO:0000313" key="13">
    <source>
        <dbReference type="Proteomes" id="UP000240624"/>
    </source>
</evidence>
<dbReference type="GO" id="GO:0005886">
    <property type="term" value="C:plasma membrane"/>
    <property type="evidence" value="ECO:0007669"/>
    <property type="project" value="UniProtKB-SubCell"/>
</dbReference>
<dbReference type="AlphaFoldDB" id="A0A1X6Z4F7"/>
<organism evidence="11 12">
    <name type="scientific">Limimaricola soesokkakensis</name>
    <dbReference type="NCBI Taxonomy" id="1343159"/>
    <lineage>
        <taxon>Bacteria</taxon>
        <taxon>Pseudomonadati</taxon>
        <taxon>Pseudomonadota</taxon>
        <taxon>Alphaproteobacteria</taxon>
        <taxon>Rhodobacterales</taxon>
        <taxon>Paracoccaceae</taxon>
        <taxon>Limimaricola</taxon>
    </lineage>
</organism>
<dbReference type="InterPro" id="IPR032818">
    <property type="entry name" value="DedA-like"/>
</dbReference>
<dbReference type="Pfam" id="PF14067">
    <property type="entry name" value="LssY_C"/>
    <property type="match status" value="1"/>
</dbReference>
<keyword evidence="5 7" id="KW-1133">Transmembrane helix</keyword>
<keyword evidence="3" id="KW-1003">Cell membrane</keyword>
<protein>
    <submittedName>
        <fullName evidence="11">Inner membrane protein YohD</fullName>
    </submittedName>
    <submittedName>
        <fullName evidence="10">Membrane protein DedA with SNARE-associated domain</fullName>
    </submittedName>
</protein>
<evidence type="ECO:0000256" key="6">
    <source>
        <dbReference type="ARBA" id="ARBA00023136"/>
    </source>
</evidence>
<feature type="transmembrane region" description="Helical" evidence="7">
    <location>
        <begin position="197"/>
        <end position="216"/>
    </location>
</feature>
<dbReference type="EMBL" id="FWFY01000004">
    <property type="protein sequence ID" value="SLN40512.1"/>
    <property type="molecule type" value="Genomic_DNA"/>
</dbReference>
<dbReference type="Proteomes" id="UP000240624">
    <property type="component" value="Unassembled WGS sequence"/>
</dbReference>
<dbReference type="Pfam" id="PF09335">
    <property type="entry name" value="VTT_dom"/>
    <property type="match status" value="1"/>
</dbReference>
<dbReference type="PANTHER" id="PTHR30353">
    <property type="entry name" value="INNER MEMBRANE PROTEIN DEDA-RELATED"/>
    <property type="match status" value="1"/>
</dbReference>
<feature type="transmembrane region" description="Helical" evidence="7">
    <location>
        <begin position="124"/>
        <end position="147"/>
    </location>
</feature>
<comment type="subcellular location">
    <subcellularLocation>
        <location evidence="1">Cell membrane</location>
        <topology evidence="1">Multi-pass membrane protein</topology>
    </subcellularLocation>
</comment>
<evidence type="ECO:0000256" key="3">
    <source>
        <dbReference type="ARBA" id="ARBA00022475"/>
    </source>
</evidence>
<evidence type="ECO:0000313" key="10">
    <source>
        <dbReference type="EMBL" id="PSK86859.1"/>
    </source>
</evidence>
<feature type="domain" description="LssY-like C-terminal" evidence="9">
    <location>
        <begin position="249"/>
        <end position="413"/>
    </location>
</feature>
<comment type="similarity">
    <text evidence="2">Belongs to the DedA family.</text>
</comment>
<keyword evidence="6 7" id="KW-0472">Membrane</keyword>
<keyword evidence="13" id="KW-1185">Reference proteome</keyword>
<evidence type="ECO:0000256" key="2">
    <source>
        <dbReference type="ARBA" id="ARBA00010792"/>
    </source>
</evidence>
<evidence type="ECO:0000256" key="5">
    <source>
        <dbReference type="ARBA" id="ARBA00022989"/>
    </source>
</evidence>
<feature type="transmembrane region" description="Helical" evidence="7">
    <location>
        <begin position="167"/>
        <end position="185"/>
    </location>
</feature>
<evidence type="ECO:0000256" key="1">
    <source>
        <dbReference type="ARBA" id="ARBA00004651"/>
    </source>
</evidence>
<keyword evidence="4 7" id="KW-0812">Transmembrane</keyword>
<dbReference type="RefSeq" id="WP_085896012.1">
    <property type="nucleotide sequence ID" value="NZ_FWFY01000004.1"/>
</dbReference>
<sequence>MLSWGVPALLLATIVNQLPVISVFVPTEPVYVYLGTQLPQGGWTSLLACMLGAWIGAQGSFWLGRTAGARVLARMNAAPAAMARARALFERRGPPFVVLAQLIWPIATLCQVLAGAWGMRPRTYLVVSALGAVLAVLQYAAIGYASATGLAALGLQPKEPLLVLLGPYWLLIGLALMLLVGWALILRRARHALPLRIAHAALLALAMFGAINLGTLTGRAEAAGRIAPLPLELACRALDETLIARTGETPLHAAQPVNLALVGYYAPDALLGGLGWLRNRTYAGDDLDPAEILRLTYRGLPPASSLLIEGVATDLAWQERRGAVPRTQLRLWPVAVPSGVPPLYLGSVGRIDAVTLRLAGRIPLPVLAYDLFPFTDSARNSQAEAITRAVPGASWQLLGPSTRPEEESQFETDGRIAALRTPGAPSLTQICAETGPSPLGMALPTEG</sequence>
<dbReference type="InterPro" id="IPR025902">
    <property type="entry name" value="LssY-like-C_dom"/>
</dbReference>
<dbReference type="PANTHER" id="PTHR30353:SF15">
    <property type="entry name" value="INNER MEMBRANE PROTEIN YABI"/>
    <property type="match status" value="1"/>
</dbReference>
<evidence type="ECO:0000256" key="4">
    <source>
        <dbReference type="ARBA" id="ARBA00022692"/>
    </source>
</evidence>
<dbReference type="InterPro" id="IPR032816">
    <property type="entry name" value="VTT_dom"/>
</dbReference>
<evidence type="ECO:0000256" key="7">
    <source>
        <dbReference type="SAM" id="Phobius"/>
    </source>
</evidence>
<evidence type="ECO:0000313" key="12">
    <source>
        <dbReference type="Proteomes" id="UP000193495"/>
    </source>
</evidence>
<dbReference type="Proteomes" id="UP000193495">
    <property type="component" value="Unassembled WGS sequence"/>
</dbReference>